<evidence type="ECO:0000256" key="2">
    <source>
        <dbReference type="SAM" id="SignalP"/>
    </source>
</evidence>
<keyword evidence="1 2" id="KW-0732">Signal</keyword>
<reference evidence="5" key="1">
    <citation type="journal article" date="2019" name="Int. J. Syst. Evol. Microbiol.">
        <title>The Global Catalogue of Microorganisms (GCM) 10K type strain sequencing project: providing services to taxonomists for standard genome sequencing and annotation.</title>
        <authorList>
            <consortium name="The Broad Institute Genomics Platform"/>
            <consortium name="The Broad Institute Genome Sequencing Center for Infectious Disease"/>
            <person name="Wu L."/>
            <person name="Ma J."/>
        </authorList>
    </citation>
    <scope>NUCLEOTIDE SEQUENCE [LARGE SCALE GENOMIC DNA]</scope>
    <source>
        <strain evidence="5">JCM 18287</strain>
    </source>
</reference>
<feature type="chain" id="PRO_5046966152" description="Secretion system C-terminal sorting domain-containing protein" evidence="2">
    <location>
        <begin position="19"/>
        <end position="502"/>
    </location>
</feature>
<organism evidence="4 5">
    <name type="scientific">Algibacter aquimarinus</name>
    <dbReference type="NCBI Taxonomy" id="1136748"/>
    <lineage>
        <taxon>Bacteria</taxon>
        <taxon>Pseudomonadati</taxon>
        <taxon>Bacteroidota</taxon>
        <taxon>Flavobacteriia</taxon>
        <taxon>Flavobacteriales</taxon>
        <taxon>Flavobacteriaceae</taxon>
        <taxon>Algibacter</taxon>
    </lineage>
</organism>
<dbReference type="Pfam" id="PF18962">
    <property type="entry name" value="Por_Secre_tail"/>
    <property type="match status" value="1"/>
</dbReference>
<dbReference type="Proteomes" id="UP001501692">
    <property type="component" value="Unassembled WGS sequence"/>
</dbReference>
<accession>A0ABP9HDV3</accession>
<dbReference type="RefSeq" id="WP_345167241.1">
    <property type="nucleotide sequence ID" value="NZ_BAABJK010000004.1"/>
</dbReference>
<protein>
    <recommendedName>
        <fullName evidence="3">Secretion system C-terminal sorting domain-containing protein</fullName>
    </recommendedName>
</protein>
<name>A0ABP9HDV3_9FLAO</name>
<feature type="domain" description="Secretion system C-terminal sorting" evidence="3">
    <location>
        <begin position="431"/>
        <end position="499"/>
    </location>
</feature>
<dbReference type="NCBIfam" id="TIGR04183">
    <property type="entry name" value="Por_Secre_tail"/>
    <property type="match status" value="1"/>
</dbReference>
<feature type="signal peptide" evidence="2">
    <location>
        <begin position="1"/>
        <end position="18"/>
    </location>
</feature>
<evidence type="ECO:0000259" key="3">
    <source>
        <dbReference type="Pfam" id="PF18962"/>
    </source>
</evidence>
<sequence length="502" mass="53108">MKKITFLFILLAVSFGYSQTDVLENFDGTAPTVTWFDDNGGATASISSTQANSGANSVELITAAGGDPWQGAKLLLQDNKIDMRDATTGVGTNKTVTFSLFSNSPRRFLVKLADGDLGSTTAQESKTAISHTGSGWESVTADFTIGADLGQPGYNPPNDQFSSIVFFPLFNLDTAVDGWCAGCGDNSALATTTYIDDVTSFAGDAIGTVPESCSDGIMNQDETGVDCGGVCSACPTPPATAAPTPPARAAGDVLSIYSDAYTDITIDDFDFGLCGGTPGLAVNEVMISGNLTQNYLGIGCQGIDIQNNRIDASTFTNLHFDFYTDETNLVGKVFNIKLVDWAGNPTEASSTGLEVNFNDGTSPAIMTGTWVSVDVDITAIGGLVAGNLTRSDIAQIHITSNLANAWYDNLYLYKGSPLSTDDFAKNSFKTYPNPTQDNWTIETSQGTRISSITVFDILGKSVMSIEPKDDRVVIDGSELRTGLYFAKVETAEGTSSIKLVKK</sequence>
<evidence type="ECO:0000313" key="4">
    <source>
        <dbReference type="EMBL" id="GAA4968582.1"/>
    </source>
</evidence>
<keyword evidence="5" id="KW-1185">Reference proteome</keyword>
<dbReference type="EMBL" id="BAABJK010000004">
    <property type="protein sequence ID" value="GAA4968582.1"/>
    <property type="molecule type" value="Genomic_DNA"/>
</dbReference>
<dbReference type="InterPro" id="IPR026444">
    <property type="entry name" value="Secre_tail"/>
</dbReference>
<evidence type="ECO:0000313" key="5">
    <source>
        <dbReference type="Proteomes" id="UP001501692"/>
    </source>
</evidence>
<evidence type="ECO:0000256" key="1">
    <source>
        <dbReference type="ARBA" id="ARBA00022729"/>
    </source>
</evidence>
<gene>
    <name evidence="4" type="ORF">GCM10023315_17740</name>
</gene>
<proteinExistence type="predicted"/>
<comment type="caution">
    <text evidence="4">The sequence shown here is derived from an EMBL/GenBank/DDBJ whole genome shotgun (WGS) entry which is preliminary data.</text>
</comment>